<dbReference type="SUPFAM" id="SSF56601">
    <property type="entry name" value="beta-lactamase/transpeptidase-like"/>
    <property type="match status" value="1"/>
</dbReference>
<dbReference type="EC" id="2.4.-.-" evidence="13"/>
<reference evidence="13 14" key="1">
    <citation type="submission" date="2024-09" db="EMBL/GenBank/DDBJ databases">
        <authorList>
            <person name="Sun Q."/>
            <person name="Mori K."/>
        </authorList>
    </citation>
    <scope>NUCLEOTIDE SEQUENCE [LARGE SCALE GENOMIC DNA]</scope>
    <source>
        <strain evidence="13 14">JCM 3307</strain>
    </source>
</reference>
<name>A0ABV5M1W0_9ACTN</name>
<keyword evidence="6" id="KW-0511">Multifunctional enzyme</keyword>
<evidence type="ECO:0000313" key="14">
    <source>
        <dbReference type="Proteomes" id="UP001589608"/>
    </source>
</evidence>
<evidence type="ECO:0000259" key="11">
    <source>
        <dbReference type="Pfam" id="PF00905"/>
    </source>
</evidence>
<comment type="catalytic activity">
    <reaction evidence="8">
        <text>[GlcNAc-(1-&gt;4)-Mur2Ac(oyl-L-Ala-gamma-D-Glu-L-Lys-D-Ala-D-Ala)](n)-di-trans,octa-cis-undecaprenyl diphosphate + beta-D-GlcNAc-(1-&gt;4)-Mur2Ac(oyl-L-Ala-gamma-D-Glu-L-Lys-D-Ala-D-Ala)-di-trans,octa-cis-undecaprenyl diphosphate = [GlcNAc-(1-&gt;4)-Mur2Ac(oyl-L-Ala-gamma-D-Glu-L-Lys-D-Ala-D-Ala)](n+1)-di-trans,octa-cis-undecaprenyl diphosphate + di-trans,octa-cis-undecaprenyl diphosphate + H(+)</text>
        <dbReference type="Rhea" id="RHEA:23708"/>
        <dbReference type="Rhea" id="RHEA-COMP:9602"/>
        <dbReference type="Rhea" id="RHEA-COMP:9603"/>
        <dbReference type="ChEBI" id="CHEBI:15378"/>
        <dbReference type="ChEBI" id="CHEBI:58405"/>
        <dbReference type="ChEBI" id="CHEBI:60033"/>
        <dbReference type="ChEBI" id="CHEBI:78435"/>
        <dbReference type="EC" id="2.4.99.28"/>
    </reaction>
</comment>
<evidence type="ECO:0000259" key="12">
    <source>
        <dbReference type="Pfam" id="PF00912"/>
    </source>
</evidence>
<dbReference type="PANTHER" id="PTHR32282:SF34">
    <property type="entry name" value="PENICILLIN-BINDING PROTEIN 1A"/>
    <property type="match status" value="1"/>
</dbReference>
<dbReference type="PANTHER" id="PTHR32282">
    <property type="entry name" value="BINDING PROTEIN TRANSPEPTIDASE, PUTATIVE-RELATED"/>
    <property type="match status" value="1"/>
</dbReference>
<dbReference type="InterPro" id="IPR023346">
    <property type="entry name" value="Lysozyme-like_dom_sf"/>
</dbReference>
<keyword evidence="10" id="KW-0732">Signal</keyword>
<evidence type="ECO:0000256" key="10">
    <source>
        <dbReference type="SAM" id="SignalP"/>
    </source>
</evidence>
<dbReference type="InterPro" id="IPR036950">
    <property type="entry name" value="PBP_transglycosylase"/>
</dbReference>
<evidence type="ECO:0000256" key="4">
    <source>
        <dbReference type="ARBA" id="ARBA00022679"/>
    </source>
</evidence>
<dbReference type="Pfam" id="PF00912">
    <property type="entry name" value="Transgly"/>
    <property type="match status" value="1"/>
</dbReference>
<dbReference type="Proteomes" id="UP001589608">
    <property type="component" value="Unassembled WGS sequence"/>
</dbReference>
<gene>
    <name evidence="13" type="ORF">ACFFTR_06860</name>
</gene>
<feature type="signal peptide" evidence="10">
    <location>
        <begin position="1"/>
        <end position="24"/>
    </location>
</feature>
<dbReference type="InterPro" id="IPR012338">
    <property type="entry name" value="Beta-lactam/transpept-like"/>
</dbReference>
<feature type="region of interest" description="Disordered" evidence="9">
    <location>
        <begin position="208"/>
        <end position="229"/>
    </location>
</feature>
<feature type="compositionally biased region" description="Basic and acidic residues" evidence="9">
    <location>
        <begin position="220"/>
        <end position="229"/>
    </location>
</feature>
<keyword evidence="4 13" id="KW-0808">Transferase</keyword>
<dbReference type="InterPro" id="IPR001460">
    <property type="entry name" value="PCN-bd_Tpept"/>
</dbReference>
<dbReference type="EMBL" id="JBHMCA010000018">
    <property type="protein sequence ID" value="MFB9442802.1"/>
    <property type="molecule type" value="Genomic_DNA"/>
</dbReference>
<proteinExistence type="predicted"/>
<evidence type="ECO:0000256" key="7">
    <source>
        <dbReference type="ARBA" id="ARBA00034000"/>
    </source>
</evidence>
<evidence type="ECO:0000256" key="5">
    <source>
        <dbReference type="ARBA" id="ARBA00022801"/>
    </source>
</evidence>
<dbReference type="InterPro" id="IPR050396">
    <property type="entry name" value="Glycosyltr_51/Transpeptidase"/>
</dbReference>
<feature type="chain" id="PRO_5047419752" evidence="10">
    <location>
        <begin position="25"/>
        <end position="615"/>
    </location>
</feature>
<sequence>MNRKKLLVGAAVIVVLLGAAAAAAGIYVAGVTPSDLGEPGGSTDVLYSDGSVMFRNSQDDQVAIDTTRLPGYVADAVIAAQDPGFRDGHWFGRPTRITVQLTRTLAGNEHTGSARLQAVAARLENHYGRDVVLDRYLNAMYFGRQAYGIEAAAQTYYDKPAATLSPGEAVVLAAQLDSPGDGAYDPTVHADAARARFEEIRKAMTGGGTGVVYPEGTTRTAEDSRKRHDALRPKDGAGLIAHLVLDEFNAIDVPREGARITTTIDPKLQNSLLGAVGAAMGGQPANLQAAAVAVQPGTGRVLAYYGGERGTGLDYAALGHPAGNAFVPITLAAALKAGISLESKWQAPAEGEFPAAGRTIRNGNPVRDGKRCPGGKPSCTLLDVQRDGLKVPLFAVAMKAGPDTVIDMARAAGIGTMWSPVAGGEPKATPLDKPGRALFPSRFGIEVGFGQYPVKLIDQASAMATFAAGGSRATTHFIAQITYGSKTLYRASDRAEPAIDAPIAQNVAWAMTQQPAGRLADGRPTALAAGEWPLTNDVNQNANAMAAGFAPQVAVAVWVGNKTNEQPLLDKAGTAVTGTSLPAAVYRQFVGSALGTARTDIDRPELIGDPKAGNA</sequence>
<keyword evidence="14" id="KW-1185">Reference proteome</keyword>
<dbReference type="Pfam" id="PF00905">
    <property type="entry name" value="Transpeptidase"/>
    <property type="match status" value="1"/>
</dbReference>
<comment type="caution">
    <text evidence="13">The sequence shown here is derived from an EMBL/GenBank/DDBJ whole genome shotgun (WGS) entry which is preliminary data.</text>
</comment>
<keyword evidence="5" id="KW-0378">Hydrolase</keyword>
<protein>
    <submittedName>
        <fullName evidence="13">Transglycosylase domain-containing protein</fullName>
        <ecNumber evidence="13">2.4.-.-</ecNumber>
    </submittedName>
</protein>
<keyword evidence="1" id="KW-0121">Carboxypeptidase</keyword>
<keyword evidence="2" id="KW-0645">Protease</keyword>
<comment type="catalytic activity">
    <reaction evidence="7">
        <text>Preferential cleavage: (Ac)2-L-Lys-D-Ala-|-D-Ala. Also transpeptidation of peptidyl-alanyl moieties that are N-acyl substituents of D-alanine.</text>
        <dbReference type="EC" id="3.4.16.4"/>
    </reaction>
</comment>
<accession>A0ABV5M1W0</accession>
<evidence type="ECO:0000256" key="9">
    <source>
        <dbReference type="SAM" id="MobiDB-lite"/>
    </source>
</evidence>
<organism evidence="13 14">
    <name type="scientific">Dactylosporangium vinaceum</name>
    <dbReference type="NCBI Taxonomy" id="53362"/>
    <lineage>
        <taxon>Bacteria</taxon>
        <taxon>Bacillati</taxon>
        <taxon>Actinomycetota</taxon>
        <taxon>Actinomycetes</taxon>
        <taxon>Micromonosporales</taxon>
        <taxon>Micromonosporaceae</taxon>
        <taxon>Dactylosporangium</taxon>
    </lineage>
</organism>
<dbReference type="SUPFAM" id="SSF53955">
    <property type="entry name" value="Lysozyme-like"/>
    <property type="match status" value="1"/>
</dbReference>
<evidence type="ECO:0000256" key="6">
    <source>
        <dbReference type="ARBA" id="ARBA00023268"/>
    </source>
</evidence>
<keyword evidence="3 13" id="KW-0328">Glycosyltransferase</keyword>
<evidence type="ECO:0000256" key="8">
    <source>
        <dbReference type="ARBA" id="ARBA00049902"/>
    </source>
</evidence>
<dbReference type="Gene3D" id="3.40.710.10">
    <property type="entry name" value="DD-peptidase/beta-lactamase superfamily"/>
    <property type="match status" value="1"/>
</dbReference>
<evidence type="ECO:0000256" key="2">
    <source>
        <dbReference type="ARBA" id="ARBA00022670"/>
    </source>
</evidence>
<dbReference type="InterPro" id="IPR001264">
    <property type="entry name" value="Glyco_trans_51"/>
</dbReference>
<evidence type="ECO:0000256" key="3">
    <source>
        <dbReference type="ARBA" id="ARBA00022676"/>
    </source>
</evidence>
<feature type="domain" description="Penicillin-binding protein transpeptidase" evidence="11">
    <location>
        <begin position="290"/>
        <end position="514"/>
    </location>
</feature>
<dbReference type="RefSeq" id="WP_223103109.1">
    <property type="nucleotide sequence ID" value="NZ_CP061913.1"/>
</dbReference>
<evidence type="ECO:0000256" key="1">
    <source>
        <dbReference type="ARBA" id="ARBA00022645"/>
    </source>
</evidence>
<feature type="domain" description="Glycosyl transferase family 51" evidence="12">
    <location>
        <begin position="97"/>
        <end position="204"/>
    </location>
</feature>
<dbReference type="Gene3D" id="1.10.3810.10">
    <property type="entry name" value="Biosynthetic peptidoglycan transglycosylase-like"/>
    <property type="match status" value="1"/>
</dbReference>
<evidence type="ECO:0000313" key="13">
    <source>
        <dbReference type="EMBL" id="MFB9442802.1"/>
    </source>
</evidence>
<dbReference type="GO" id="GO:0016757">
    <property type="term" value="F:glycosyltransferase activity"/>
    <property type="evidence" value="ECO:0007669"/>
    <property type="project" value="UniProtKB-KW"/>
</dbReference>